<evidence type="ECO:0000313" key="9">
    <source>
        <dbReference type="EMBL" id="SDZ03944.1"/>
    </source>
</evidence>
<feature type="compositionally biased region" description="Acidic residues" evidence="7">
    <location>
        <begin position="289"/>
        <end position="307"/>
    </location>
</feature>
<evidence type="ECO:0000256" key="3">
    <source>
        <dbReference type="ARBA" id="ARBA00022960"/>
    </source>
</evidence>
<evidence type="ECO:0000259" key="8">
    <source>
        <dbReference type="Pfam" id="PF04085"/>
    </source>
</evidence>
<evidence type="ECO:0000256" key="1">
    <source>
        <dbReference type="ARBA" id="ARBA00009369"/>
    </source>
</evidence>
<dbReference type="GO" id="GO:0008360">
    <property type="term" value="P:regulation of cell shape"/>
    <property type="evidence" value="ECO:0007669"/>
    <property type="project" value="UniProtKB-KW"/>
</dbReference>
<accession>A0A1H3PRT9</accession>
<dbReference type="AlphaFoldDB" id="A0A1H3PRT9"/>
<dbReference type="PANTHER" id="PTHR34138:SF1">
    <property type="entry name" value="CELL SHAPE-DETERMINING PROTEIN MREC"/>
    <property type="match status" value="1"/>
</dbReference>
<feature type="domain" description="Rod shape-determining protein MreC beta-barrel core" evidence="8">
    <location>
        <begin position="125"/>
        <end position="277"/>
    </location>
</feature>
<protein>
    <recommendedName>
        <fullName evidence="2 5">Cell shape-determining protein MreC</fullName>
    </recommendedName>
    <alternativeName>
        <fullName evidence="4 5">Cell shape protein MreC</fullName>
    </alternativeName>
</protein>
<reference evidence="10" key="1">
    <citation type="submission" date="2016-10" db="EMBL/GenBank/DDBJ databases">
        <authorList>
            <person name="Varghese N."/>
            <person name="Submissions S."/>
        </authorList>
    </citation>
    <scope>NUCLEOTIDE SEQUENCE [LARGE SCALE GENOMIC DNA]</scope>
    <source>
        <strain evidence="10">SP</strain>
    </source>
</reference>
<evidence type="ECO:0000256" key="2">
    <source>
        <dbReference type="ARBA" id="ARBA00013855"/>
    </source>
</evidence>
<dbReference type="InterPro" id="IPR007221">
    <property type="entry name" value="MreC"/>
</dbReference>
<evidence type="ECO:0000256" key="4">
    <source>
        <dbReference type="ARBA" id="ARBA00032089"/>
    </source>
</evidence>
<comment type="similarity">
    <text evidence="1 5">Belongs to the MreC family.</text>
</comment>
<keyword evidence="3 5" id="KW-0133">Cell shape</keyword>
<proteinExistence type="inferred from homology"/>
<sequence>MQSFFSNKRLIILLVCIIILVALIGYSMSDRRSLSWPEQFVTDTVGWVQSAFARPAHFAAGFFENVNDMKNIYEENRILKSHLDEYAALQVELNELRRQNDELKAALDLTENKSLFDYTARSAIVIHRSPDRWNEFIGINKGRQHGIEEGMAVITSKGLIGKIKQVSQFTATVQLLTDQDRANRISAYIDAEKEKVEGFIEGIDEETGYLQFTKININAEIEEGQTVVTSGLGGIFPENLIIGEVVSFEADEFGLTQTAYVKPAADFDLLNYVLVIEREATTLDGNINPDDENYSEDEDSEDEGEEE</sequence>
<dbReference type="Proteomes" id="UP000198935">
    <property type="component" value="Unassembled WGS sequence"/>
</dbReference>
<evidence type="ECO:0000256" key="6">
    <source>
        <dbReference type="SAM" id="Coils"/>
    </source>
</evidence>
<dbReference type="EMBL" id="FNPI01000005">
    <property type="protein sequence ID" value="SDZ03944.1"/>
    <property type="molecule type" value="Genomic_DNA"/>
</dbReference>
<evidence type="ECO:0000313" key="10">
    <source>
        <dbReference type="Proteomes" id="UP000198935"/>
    </source>
</evidence>
<gene>
    <name evidence="9" type="ORF">SAMN05421736_105182</name>
</gene>
<keyword evidence="6" id="KW-0175">Coiled coil</keyword>
<name>A0A1H3PRT9_9BACI</name>
<dbReference type="Gene3D" id="2.40.10.350">
    <property type="entry name" value="Rod shape-determining protein MreC, domain 2"/>
    <property type="match status" value="1"/>
</dbReference>
<dbReference type="InterPro" id="IPR055342">
    <property type="entry name" value="MreC_beta-barrel_core"/>
</dbReference>
<evidence type="ECO:0000256" key="7">
    <source>
        <dbReference type="SAM" id="MobiDB-lite"/>
    </source>
</evidence>
<dbReference type="NCBIfam" id="TIGR00219">
    <property type="entry name" value="mreC"/>
    <property type="match status" value="1"/>
</dbReference>
<dbReference type="InterPro" id="IPR042175">
    <property type="entry name" value="Cell/Rod_MreC_2"/>
</dbReference>
<dbReference type="GO" id="GO:0005886">
    <property type="term" value="C:plasma membrane"/>
    <property type="evidence" value="ECO:0007669"/>
    <property type="project" value="TreeGrafter"/>
</dbReference>
<evidence type="ECO:0000256" key="5">
    <source>
        <dbReference type="PIRNR" id="PIRNR038471"/>
    </source>
</evidence>
<feature type="coiled-coil region" evidence="6">
    <location>
        <begin position="79"/>
        <end position="113"/>
    </location>
</feature>
<comment type="function">
    <text evidence="5">Involved in formation and maintenance of cell shape.</text>
</comment>
<dbReference type="Gene3D" id="2.40.10.340">
    <property type="entry name" value="Rod shape-determining protein MreC, domain 1"/>
    <property type="match status" value="1"/>
</dbReference>
<dbReference type="PIRSF" id="PIRSF038471">
    <property type="entry name" value="MreC"/>
    <property type="match status" value="1"/>
</dbReference>
<dbReference type="STRING" id="1503961.SAMN05421736_105182"/>
<organism evidence="9 10">
    <name type="scientific">Evansella caseinilytica</name>
    <dbReference type="NCBI Taxonomy" id="1503961"/>
    <lineage>
        <taxon>Bacteria</taxon>
        <taxon>Bacillati</taxon>
        <taxon>Bacillota</taxon>
        <taxon>Bacilli</taxon>
        <taxon>Bacillales</taxon>
        <taxon>Bacillaceae</taxon>
        <taxon>Evansella</taxon>
    </lineage>
</organism>
<dbReference type="Pfam" id="PF04085">
    <property type="entry name" value="MreC"/>
    <property type="match status" value="1"/>
</dbReference>
<keyword evidence="10" id="KW-1185">Reference proteome</keyword>
<dbReference type="PANTHER" id="PTHR34138">
    <property type="entry name" value="CELL SHAPE-DETERMINING PROTEIN MREC"/>
    <property type="match status" value="1"/>
</dbReference>
<dbReference type="OrthoDB" id="9792313at2"/>
<dbReference type="InterPro" id="IPR042177">
    <property type="entry name" value="Cell/Rod_1"/>
</dbReference>
<feature type="region of interest" description="Disordered" evidence="7">
    <location>
        <begin position="284"/>
        <end position="307"/>
    </location>
</feature>